<proteinExistence type="evidence at transcript level"/>
<name>A0A0F7J1D2_TAXBA</name>
<dbReference type="PANTHER" id="PTHR24286:SF384">
    <property type="entry name" value="P450, PUTATIVE (EUROFUNG)-RELATED"/>
    <property type="match status" value="1"/>
</dbReference>
<accession>A0A0F7J1D2</accession>
<comment type="cofactor">
    <cofactor evidence="9">
        <name>heme</name>
        <dbReference type="ChEBI" id="CHEBI:30413"/>
    </cofactor>
</comment>
<reference evidence="12" key="1">
    <citation type="submission" date="2014-11" db="EMBL/GenBank/DDBJ databases">
        <authorList>
            <person name="Miriam O."/>
            <person name="Elisabeth M."/>
            <person name="Rosa C."/>
            <person name="Alain G."/>
            <person name="Javier P."/>
        </authorList>
    </citation>
    <scope>NUCLEOTIDE SEQUENCE</scope>
</reference>
<dbReference type="EMBL" id="KP178206">
    <property type="protein sequence ID" value="AKH04261.1"/>
    <property type="molecule type" value="mRNA"/>
</dbReference>
<keyword evidence="5 10" id="KW-0560">Oxidoreductase</keyword>
<feature type="transmembrane region" description="Helical" evidence="11">
    <location>
        <begin position="25"/>
        <end position="46"/>
    </location>
</feature>
<feature type="binding site" description="axial binding residue" evidence="9">
    <location>
        <position position="444"/>
    </location>
    <ligand>
        <name>heme</name>
        <dbReference type="ChEBI" id="CHEBI:30413"/>
    </ligand>
    <ligandPart>
        <name>Fe</name>
        <dbReference type="ChEBI" id="CHEBI:18248"/>
    </ligandPart>
</feature>
<dbReference type="GO" id="GO:0016125">
    <property type="term" value="P:sterol metabolic process"/>
    <property type="evidence" value="ECO:0007669"/>
    <property type="project" value="TreeGrafter"/>
</dbReference>
<dbReference type="PANTHER" id="PTHR24286">
    <property type="entry name" value="CYTOCHROME P450 26"/>
    <property type="match status" value="1"/>
</dbReference>
<evidence type="ECO:0000256" key="2">
    <source>
        <dbReference type="ARBA" id="ARBA00010617"/>
    </source>
</evidence>
<evidence type="ECO:0000256" key="11">
    <source>
        <dbReference type="SAM" id="Phobius"/>
    </source>
</evidence>
<evidence type="ECO:0000256" key="5">
    <source>
        <dbReference type="ARBA" id="ARBA00023002"/>
    </source>
</evidence>
<keyword evidence="11" id="KW-0472">Membrane</keyword>
<dbReference type="AlphaFoldDB" id="A0A0F7J1D2"/>
<comment type="pathway">
    <text evidence="1">Alkaloid biosynthesis; taxol biosynthesis.</text>
</comment>
<dbReference type="GO" id="GO:0042617">
    <property type="term" value="P:paclitaxel biosynthetic process"/>
    <property type="evidence" value="ECO:0007669"/>
    <property type="project" value="UniProtKB-UniPathway"/>
</dbReference>
<dbReference type="Gene3D" id="1.10.630.10">
    <property type="entry name" value="Cytochrome P450"/>
    <property type="match status" value="1"/>
</dbReference>
<keyword evidence="11" id="KW-0812">Transmembrane</keyword>
<protein>
    <submittedName>
        <fullName evidence="12">Putative hydroxylase</fullName>
    </submittedName>
</protein>
<evidence type="ECO:0000256" key="7">
    <source>
        <dbReference type="ARBA" id="ARBA00023033"/>
    </source>
</evidence>
<evidence type="ECO:0000256" key="6">
    <source>
        <dbReference type="ARBA" id="ARBA00023004"/>
    </source>
</evidence>
<dbReference type="InterPro" id="IPR001128">
    <property type="entry name" value="Cyt_P450"/>
</dbReference>
<evidence type="ECO:0000256" key="10">
    <source>
        <dbReference type="RuleBase" id="RU000461"/>
    </source>
</evidence>
<dbReference type="GO" id="GO:0004497">
    <property type="term" value="F:monooxygenase activity"/>
    <property type="evidence" value="ECO:0007669"/>
    <property type="project" value="UniProtKB-KW"/>
</dbReference>
<evidence type="ECO:0000313" key="12">
    <source>
        <dbReference type="EMBL" id="AKH04261.1"/>
    </source>
</evidence>
<dbReference type="PROSITE" id="PS00086">
    <property type="entry name" value="CYTOCHROME_P450"/>
    <property type="match status" value="1"/>
</dbReference>
<keyword evidence="3 9" id="KW-0349">Heme</keyword>
<evidence type="ECO:0000256" key="3">
    <source>
        <dbReference type="ARBA" id="ARBA00022617"/>
    </source>
</evidence>
<dbReference type="InterPro" id="IPR017972">
    <property type="entry name" value="Cyt_P450_CS"/>
</dbReference>
<dbReference type="PRINTS" id="PR00385">
    <property type="entry name" value="P450"/>
</dbReference>
<keyword evidence="7 10" id="KW-0503">Monooxygenase</keyword>
<keyword evidence="11" id="KW-1133">Transmembrane helix</keyword>
<sequence>MAMELNAQETIAKALTDLQNPSSTLFAILSTALASTLLVFIISKIVKTGNGKKLPPGSLGLPLIGETLQFLSAYRSHKSKDWVKKRVAKYGPVFKTSLMGSPTVIVTGQAGNRFLFHNDGHRILNKQPKNFTRIFGESGIGELAGEEHKRIRGAIMQFMKPEALQKFVGRMESVILQHLLDCWEGKDIITVMPLMKKLTFQVACDLFFSLSDSAERETLANEFNTAVKGIWSVPLDLPGTAFRKAFEARSRVSQRLSLLLDVRRKEIEQGKASPRQDLMSCLLTMKDENDKPLTEEEILDIVVVVMIAGHDTTYNLITHLVRGLALNPDIYQNILQEQTLVLEGKQPNEPLTWEDLRKMKYTWKVAQETLRLFPPIFGGFRKANEDVEYQGYTIPKGWQLFWETSSTHWNEEIFKEPHKFDPSHFDTQVSRYVFTPFGGGPRICPGYDFAKIETMIFLHHLVTKWKWTLVDPNEKIMCDPTPTPVMGLPINLQAKGK</sequence>
<evidence type="ECO:0000256" key="1">
    <source>
        <dbReference type="ARBA" id="ARBA00005122"/>
    </source>
</evidence>
<reference evidence="12" key="2">
    <citation type="journal article" date="2015" name="Plant Biotechnol. (Sheffield)">
        <title>Transcript profiling of jasmonate-elicited Taxus cells reveals a beta-phenylalanine-CoA ligase.</title>
        <authorList>
            <person name="Ramirez-Estrada K."/>
            <person name="Altabella T."/>
            <person name="Onrubia M."/>
            <person name="Moyano E."/>
            <person name="Notredame C."/>
            <person name="Osuna L."/>
            <person name="Vanden Bossche R."/>
            <person name="Goossens A."/>
            <person name="Cusido R.M."/>
            <person name="Palazon J."/>
        </authorList>
    </citation>
    <scope>NUCLEOTIDE SEQUENCE</scope>
</reference>
<dbReference type="GO" id="GO:0020037">
    <property type="term" value="F:heme binding"/>
    <property type="evidence" value="ECO:0007669"/>
    <property type="project" value="InterPro"/>
</dbReference>
<dbReference type="GO" id="GO:0005506">
    <property type="term" value="F:iron ion binding"/>
    <property type="evidence" value="ECO:0007669"/>
    <property type="project" value="InterPro"/>
</dbReference>
<comment type="similarity">
    <text evidence="2 10">Belongs to the cytochrome P450 family.</text>
</comment>
<dbReference type="PRINTS" id="PR00463">
    <property type="entry name" value="EP450I"/>
</dbReference>
<dbReference type="CDD" id="cd11043">
    <property type="entry name" value="CYP90-like"/>
    <property type="match status" value="1"/>
</dbReference>
<dbReference type="InterPro" id="IPR002401">
    <property type="entry name" value="Cyt_P450_E_grp-I"/>
</dbReference>
<dbReference type="SUPFAM" id="SSF48264">
    <property type="entry name" value="Cytochrome P450"/>
    <property type="match status" value="1"/>
</dbReference>
<dbReference type="InterPro" id="IPR036396">
    <property type="entry name" value="Cyt_P450_sf"/>
</dbReference>
<keyword evidence="4 9" id="KW-0479">Metal-binding</keyword>
<evidence type="ECO:0000256" key="8">
    <source>
        <dbReference type="ARBA" id="ARBA00023059"/>
    </source>
</evidence>
<dbReference type="FunFam" id="1.10.630.10:FF:000022">
    <property type="entry name" value="Taxadiene 5-alpha hydroxylase"/>
    <property type="match status" value="1"/>
</dbReference>
<keyword evidence="6 9" id="KW-0408">Iron</keyword>
<organism evidence="12">
    <name type="scientific">Taxus baccata</name>
    <name type="common">English yew</name>
    <dbReference type="NCBI Taxonomy" id="25629"/>
    <lineage>
        <taxon>Eukaryota</taxon>
        <taxon>Viridiplantae</taxon>
        <taxon>Streptophyta</taxon>
        <taxon>Embryophyta</taxon>
        <taxon>Tracheophyta</taxon>
        <taxon>Spermatophyta</taxon>
        <taxon>Pinopsida</taxon>
        <taxon>Pinidae</taxon>
        <taxon>Conifers II</taxon>
        <taxon>Cupressales</taxon>
        <taxon>Taxaceae</taxon>
        <taxon>Taxus</taxon>
    </lineage>
</organism>
<evidence type="ECO:0000256" key="9">
    <source>
        <dbReference type="PIRSR" id="PIRSR602401-1"/>
    </source>
</evidence>
<dbReference type="GO" id="GO:0016705">
    <property type="term" value="F:oxidoreductase activity, acting on paired donors, with incorporation or reduction of molecular oxygen"/>
    <property type="evidence" value="ECO:0007669"/>
    <property type="project" value="InterPro"/>
</dbReference>
<dbReference type="Pfam" id="PF00067">
    <property type="entry name" value="p450"/>
    <property type="match status" value="1"/>
</dbReference>
<keyword evidence="8" id="KW-0876">Taxol biosynthesis</keyword>
<dbReference type="UniPathway" id="UPA00842"/>
<evidence type="ECO:0000256" key="4">
    <source>
        <dbReference type="ARBA" id="ARBA00022723"/>
    </source>
</evidence>